<dbReference type="GO" id="GO:0140291">
    <property type="term" value="P:peptidyl-glutamate ADP-deribosylation"/>
    <property type="evidence" value="ECO:0007669"/>
    <property type="project" value="TreeGrafter"/>
</dbReference>
<accession>A0A327Z0I3</accession>
<gene>
    <name evidence="1" type="ORF">B0I29_12940</name>
</gene>
<reference evidence="1 2" key="1">
    <citation type="submission" date="2018-06" db="EMBL/GenBank/DDBJ databases">
        <title>Genomic Encyclopedia of Type Strains, Phase III (KMG-III): the genomes of soil and plant-associated and newly described type strains.</title>
        <authorList>
            <person name="Whitman W."/>
        </authorList>
    </citation>
    <scope>NUCLEOTIDE SEQUENCE [LARGE SCALE GENOMIC DNA]</scope>
    <source>
        <strain evidence="1 2">CGMCC 4.7090</strain>
    </source>
</reference>
<dbReference type="OrthoDB" id="9780211at2"/>
<evidence type="ECO:0000313" key="2">
    <source>
        <dbReference type="Proteomes" id="UP000249341"/>
    </source>
</evidence>
<dbReference type="InterPro" id="IPR043472">
    <property type="entry name" value="Macro_dom-like"/>
</dbReference>
<dbReference type="Gene3D" id="3.40.220.10">
    <property type="entry name" value="Leucine Aminopeptidase, subunit E, domain 1"/>
    <property type="match status" value="1"/>
</dbReference>
<evidence type="ECO:0000313" key="1">
    <source>
        <dbReference type="EMBL" id="RAK26004.1"/>
    </source>
</evidence>
<dbReference type="PANTHER" id="PTHR12521:SF0">
    <property type="entry name" value="ADP-RIBOSE GLYCOHYDROLASE OARD1"/>
    <property type="match status" value="1"/>
</dbReference>
<dbReference type="RefSeq" id="WP_111654849.1">
    <property type="nucleotide sequence ID" value="NZ_JACHWI010000002.1"/>
</dbReference>
<name>A0A327Z0I3_9ACTN</name>
<keyword evidence="2" id="KW-1185">Reference proteome</keyword>
<dbReference type="InterPro" id="IPR050892">
    <property type="entry name" value="ADP-ribose_metab_enzymes"/>
</dbReference>
<dbReference type="PANTHER" id="PTHR12521">
    <property type="entry name" value="PROTEIN C6ORF130"/>
    <property type="match status" value="1"/>
</dbReference>
<dbReference type="AlphaFoldDB" id="A0A327Z0I3"/>
<dbReference type="Proteomes" id="UP000249341">
    <property type="component" value="Unassembled WGS sequence"/>
</dbReference>
<dbReference type="SUPFAM" id="SSF52949">
    <property type="entry name" value="Macro domain-like"/>
    <property type="match status" value="1"/>
</dbReference>
<dbReference type="EMBL" id="QLMJ01000029">
    <property type="protein sequence ID" value="RAK26004.1"/>
    <property type="molecule type" value="Genomic_DNA"/>
</dbReference>
<organism evidence="1 2">
    <name type="scientific">Actinoplanes lutulentus</name>
    <dbReference type="NCBI Taxonomy" id="1287878"/>
    <lineage>
        <taxon>Bacteria</taxon>
        <taxon>Bacillati</taxon>
        <taxon>Actinomycetota</taxon>
        <taxon>Actinomycetes</taxon>
        <taxon>Micromonosporales</taxon>
        <taxon>Micromonosporaceae</taxon>
        <taxon>Actinoplanes</taxon>
    </lineage>
</organism>
<comment type="caution">
    <text evidence="1">The sequence shown here is derived from an EMBL/GenBank/DDBJ whole genome shotgun (WGS) entry which is preliminary data.</text>
</comment>
<sequence length="139" mass="15238">MDLVDTRAGDLFEQGFPALAQAVTCVGVMDHDFRVRWPAMYDRYRERCRAGMLRLGGLMSWKAPDGLLVYNLVIHQRAGTPPDPQALRTALTAALADAERRGIRQLGLPRLPDWDQTGPVVTEVAATSAIQIVVVQPAG</sequence>
<proteinExistence type="predicted"/>
<protein>
    <submittedName>
        <fullName evidence="1">O-acetyl-ADP-ribose deacetylase (Regulator of RNase III)</fullName>
    </submittedName>
</protein>